<feature type="coiled-coil region" evidence="1">
    <location>
        <begin position="41"/>
        <end position="85"/>
    </location>
</feature>
<sequence length="212" mass="23927">MIRINLLPHKRGAGGTQPSQRWLLVVLAVLLIEIVGLFLFYQAKREELDAQNRTNAQIKSQIDDIKRLVADHDEIKKALAVLRAREEAIARLQAGRTGPTAVLLELAQIMTTGKGPSADPDELAKLRKDNPLAVFNPAWDARRLWLTAYLEGQRTVRIEGLARDGNDVYELAQRLKLSPYFHEVTLLPGKKDEDRTAKIDLVSFALQLKVRY</sequence>
<protein>
    <recommendedName>
        <fullName evidence="5">Fimbrial assembly protein</fullName>
    </recommendedName>
</protein>
<dbReference type="EMBL" id="WJIE01000011">
    <property type="protein sequence ID" value="MRG96473.1"/>
    <property type="molecule type" value="Genomic_DNA"/>
</dbReference>
<keyword evidence="1" id="KW-0175">Coiled coil</keyword>
<dbReference type="OrthoDB" id="5504650at2"/>
<dbReference type="RefSeq" id="WP_153823269.1">
    <property type="nucleotide sequence ID" value="NZ_WJIE01000011.1"/>
</dbReference>
<dbReference type="InterPro" id="IPR052534">
    <property type="entry name" value="Extracell_DNA_Util/SecSys_Comp"/>
</dbReference>
<dbReference type="Pfam" id="PF05137">
    <property type="entry name" value="PilN"/>
    <property type="match status" value="1"/>
</dbReference>
<comment type="caution">
    <text evidence="3">The sequence shown here is derived from an EMBL/GenBank/DDBJ whole genome shotgun (WGS) entry which is preliminary data.</text>
</comment>
<keyword evidence="4" id="KW-1185">Reference proteome</keyword>
<dbReference type="InterPro" id="IPR007813">
    <property type="entry name" value="PilN"/>
</dbReference>
<name>A0A6N7PWV0_9BACT</name>
<gene>
    <name evidence="3" type="ORF">GF068_31790</name>
</gene>
<dbReference type="Proteomes" id="UP000440224">
    <property type="component" value="Unassembled WGS sequence"/>
</dbReference>
<keyword evidence="2" id="KW-0812">Transmembrane</keyword>
<dbReference type="AlphaFoldDB" id="A0A6N7PWV0"/>
<keyword evidence="2" id="KW-0472">Membrane</keyword>
<evidence type="ECO:0000313" key="3">
    <source>
        <dbReference type="EMBL" id="MRG96473.1"/>
    </source>
</evidence>
<dbReference type="PANTHER" id="PTHR40278:SF1">
    <property type="entry name" value="DNA UTILIZATION PROTEIN HOFN"/>
    <property type="match status" value="1"/>
</dbReference>
<dbReference type="PANTHER" id="PTHR40278">
    <property type="entry name" value="DNA UTILIZATION PROTEIN HOFN"/>
    <property type="match status" value="1"/>
</dbReference>
<proteinExistence type="predicted"/>
<keyword evidence="2" id="KW-1133">Transmembrane helix</keyword>
<evidence type="ECO:0000313" key="4">
    <source>
        <dbReference type="Proteomes" id="UP000440224"/>
    </source>
</evidence>
<evidence type="ECO:0000256" key="2">
    <source>
        <dbReference type="SAM" id="Phobius"/>
    </source>
</evidence>
<evidence type="ECO:0000256" key="1">
    <source>
        <dbReference type="SAM" id="Coils"/>
    </source>
</evidence>
<reference evidence="3 4" key="1">
    <citation type="submission" date="2019-10" db="EMBL/GenBank/DDBJ databases">
        <title>A soil myxobacterium in the family Polyangiaceae.</title>
        <authorList>
            <person name="Li Y."/>
            <person name="Wang J."/>
        </authorList>
    </citation>
    <scope>NUCLEOTIDE SEQUENCE [LARGE SCALE GENOMIC DNA]</scope>
    <source>
        <strain evidence="3 4">DSM 14734</strain>
    </source>
</reference>
<feature type="transmembrane region" description="Helical" evidence="2">
    <location>
        <begin position="21"/>
        <end position="41"/>
    </location>
</feature>
<organism evidence="3 4">
    <name type="scientific">Polyangium spumosum</name>
    <dbReference type="NCBI Taxonomy" id="889282"/>
    <lineage>
        <taxon>Bacteria</taxon>
        <taxon>Pseudomonadati</taxon>
        <taxon>Myxococcota</taxon>
        <taxon>Polyangia</taxon>
        <taxon>Polyangiales</taxon>
        <taxon>Polyangiaceae</taxon>
        <taxon>Polyangium</taxon>
    </lineage>
</organism>
<accession>A0A6N7PWV0</accession>
<evidence type="ECO:0008006" key="5">
    <source>
        <dbReference type="Google" id="ProtNLM"/>
    </source>
</evidence>